<dbReference type="Pfam" id="PF13614">
    <property type="entry name" value="AAA_31"/>
    <property type="match status" value="1"/>
</dbReference>
<feature type="domain" description="AAA" evidence="2">
    <location>
        <begin position="124"/>
        <end position="314"/>
    </location>
</feature>
<feature type="compositionally biased region" description="Acidic residues" evidence="1">
    <location>
        <begin position="354"/>
        <end position="372"/>
    </location>
</feature>
<dbReference type="PANTHER" id="PTHR13696">
    <property type="entry name" value="P-LOOP CONTAINING NUCLEOSIDE TRIPHOSPHATE HYDROLASE"/>
    <property type="match status" value="1"/>
</dbReference>
<dbReference type="InterPro" id="IPR027417">
    <property type="entry name" value="P-loop_NTPase"/>
</dbReference>
<evidence type="ECO:0000313" key="4">
    <source>
        <dbReference type="Proteomes" id="UP000003835"/>
    </source>
</evidence>
<accession>B4VIW6</accession>
<dbReference type="InterPro" id="IPR059206">
    <property type="entry name" value="Sll1717-like"/>
</dbReference>
<dbReference type="NCBIfam" id="NF047398">
    <property type="entry name" value="AAA_KGGVGR"/>
    <property type="match status" value="1"/>
</dbReference>
<reference evidence="3 4" key="1">
    <citation type="submission" date="2008-07" db="EMBL/GenBank/DDBJ databases">
        <authorList>
            <person name="Tandeau de Marsac N."/>
            <person name="Ferriera S."/>
            <person name="Johnson J."/>
            <person name="Kravitz S."/>
            <person name="Beeson K."/>
            <person name="Sutton G."/>
            <person name="Rogers Y.-H."/>
            <person name="Friedman R."/>
            <person name="Frazier M."/>
            <person name="Venter J.C."/>
        </authorList>
    </citation>
    <scope>NUCLEOTIDE SEQUENCE [LARGE SCALE GENOMIC DNA]</scope>
    <source>
        <strain evidence="3 4">PCC 7420</strain>
    </source>
</reference>
<dbReference type="AlphaFoldDB" id="B4VIW6"/>
<dbReference type="STRING" id="118168.MC7420_7677"/>
<protein>
    <recommendedName>
        <fullName evidence="2">AAA domain-containing protein</fullName>
    </recommendedName>
</protein>
<dbReference type="InterPro" id="IPR025669">
    <property type="entry name" value="AAA_dom"/>
</dbReference>
<dbReference type="InterPro" id="IPR050678">
    <property type="entry name" value="DNA_Partitioning_ATPase"/>
</dbReference>
<gene>
    <name evidence="3" type="ORF">MC7420_7677</name>
</gene>
<sequence>MQETWQGTLKQEITNYYVSSPQAWVDVNISTSGLLNLTIVSDHFADLSIPQRKEQVLSFLHQLKVPLSPGFLSLYAPQEAESLNLSRPQVVNGSLVYTWQDLALQAANPQNYPQPAQREPRVPRTVTFYSFKGGVGRTTALTHVAWILAMRGRKVVAVDLDLEAPGLSTAFNLNPQPEYGIVDYFYERSYLPEGVEPSISVAKIFGEVRMPNATGRLFVVPAGYLNLDYVSKVDDLRAITVVDSGESLWSVFTREIKEQLQPDIILVDSRTGINQWGALSLLQAADEVIIFLFPNEQNRQGIELLLQSIQALKNISINFVFTPVPDVTETGMSKVRKIWNNLHKNIKNARDINDETNEDETSDSDSDLDESQPELAEPLVVPYLSPIALADSYPVPALVDYYTRIANLIDEETDELKRKSILTGAEHRWEIIESLEFPEVNAADPKQELSLLFQRTTDFERFLDDMNCLIRGRKGTGKTALYWLLLKHKSVAQKLAHGRLDNTVCFSGHGRFHDSRPSRDEFKTIQKELQREEGSWEAFWRAYLLLRLFKEKYFKFPRGKKGAKFNELKAIFRDLPGDRWKYEYTQSLIHLSSDSSLRLIVKDAIDLIDEQAKSKSETLWFLYDDLDEDFPEVGEVRHQALTGLFQLIQACEARRTVAIRFKIFLREDIWTRLNFDNKSHFNGRDILLQWTRIDFLRLALRQAIQSNDFKNLVDRFSPVESIDQASEETIDRALELLWGSRRRRGQKAKYVSRWVYERLTDSSGTTFPRSLSLLLKGSKEQELTYRGQTSIQSPTDRLLRGKSLEIGLKKASEERCNAIKEEYPDLRRFFDHLKGVSALPTREELQTVWQESAQNVLSPFDEFADWLNEIGLAEWRDNEQRYKIADIYVYGFEMIRIGTV</sequence>
<dbReference type="SUPFAM" id="SSF52540">
    <property type="entry name" value="P-loop containing nucleoside triphosphate hydrolases"/>
    <property type="match status" value="1"/>
</dbReference>
<dbReference type="CDD" id="cd02042">
    <property type="entry name" value="ParAB_family"/>
    <property type="match status" value="1"/>
</dbReference>
<dbReference type="RefSeq" id="WP_006098375.1">
    <property type="nucleotide sequence ID" value="NZ_DS989842.1"/>
</dbReference>
<feature type="region of interest" description="Disordered" evidence="1">
    <location>
        <begin position="350"/>
        <end position="372"/>
    </location>
</feature>
<dbReference type="eggNOG" id="COG0455">
    <property type="taxonomic scope" value="Bacteria"/>
</dbReference>
<name>B4VIW6_9CYAN</name>
<dbReference type="PANTHER" id="PTHR13696:SF52">
    <property type="entry name" value="PARA FAMILY PROTEIN CT_582"/>
    <property type="match status" value="1"/>
</dbReference>
<organism evidence="3 4">
    <name type="scientific">Coleofasciculus chthonoplastes PCC 7420</name>
    <dbReference type="NCBI Taxonomy" id="118168"/>
    <lineage>
        <taxon>Bacteria</taxon>
        <taxon>Bacillati</taxon>
        <taxon>Cyanobacteriota</taxon>
        <taxon>Cyanophyceae</taxon>
        <taxon>Coleofasciculales</taxon>
        <taxon>Coleofasciculaceae</taxon>
        <taxon>Coleofasciculus</taxon>
    </lineage>
</organism>
<dbReference type="OrthoDB" id="580767at2"/>
<dbReference type="HOGENOM" id="CLU_329490_0_0_3"/>
<dbReference type="Proteomes" id="UP000003835">
    <property type="component" value="Unassembled WGS sequence"/>
</dbReference>
<dbReference type="EMBL" id="DS989842">
    <property type="protein sequence ID" value="EDX77939.1"/>
    <property type="molecule type" value="Genomic_DNA"/>
</dbReference>
<evidence type="ECO:0000256" key="1">
    <source>
        <dbReference type="SAM" id="MobiDB-lite"/>
    </source>
</evidence>
<evidence type="ECO:0000313" key="3">
    <source>
        <dbReference type="EMBL" id="EDX77939.1"/>
    </source>
</evidence>
<keyword evidence="4" id="KW-1185">Reference proteome</keyword>
<dbReference type="Gene3D" id="3.40.50.300">
    <property type="entry name" value="P-loop containing nucleotide triphosphate hydrolases"/>
    <property type="match status" value="1"/>
</dbReference>
<dbReference type="NCBIfam" id="NF047389">
    <property type="entry name" value="ATPase_Sll1717"/>
    <property type="match status" value="1"/>
</dbReference>
<evidence type="ECO:0000259" key="2">
    <source>
        <dbReference type="Pfam" id="PF13614"/>
    </source>
</evidence>
<proteinExistence type="predicted"/>